<dbReference type="OrthoDB" id="2804529at2759"/>
<dbReference type="Proteomes" id="UP000076871">
    <property type="component" value="Unassembled WGS sequence"/>
</dbReference>
<organism evidence="2 3">
    <name type="scientific">Laetiporus sulphureus 93-53</name>
    <dbReference type="NCBI Taxonomy" id="1314785"/>
    <lineage>
        <taxon>Eukaryota</taxon>
        <taxon>Fungi</taxon>
        <taxon>Dikarya</taxon>
        <taxon>Basidiomycota</taxon>
        <taxon>Agaricomycotina</taxon>
        <taxon>Agaricomycetes</taxon>
        <taxon>Polyporales</taxon>
        <taxon>Laetiporus</taxon>
    </lineage>
</organism>
<accession>A0A165CX90</accession>
<dbReference type="STRING" id="1314785.A0A165CX90"/>
<dbReference type="GeneID" id="63819073"/>
<evidence type="ECO:0000259" key="1">
    <source>
        <dbReference type="Pfam" id="PF25550"/>
    </source>
</evidence>
<sequence length="243" mass="26007">MSSSSQDSPLRDLYLRVEPASDLGITTVVSRCLETEHFDVYPDNSWNKAFQNAVSKIGPTVAIKARTSAVQAVLDDAGYGARQIVLNDDVVPIISSVTSLPDASTSSSLSAALIREEVALVVWAESSEAALAAYNDLEHRFRHKARLCHCGRQPGSSISRGGSFGLLLPAFDVDRFDLSGLGDGLAPLEDFDTLHNIEGGQSLAEEFLYNTSDGYSVELAEPSFATSDMSMSQVSSLADPSRA</sequence>
<dbReference type="Pfam" id="PF25550">
    <property type="entry name" value="DUF7928"/>
    <property type="match status" value="1"/>
</dbReference>
<proteinExistence type="predicted"/>
<reference evidence="2 3" key="1">
    <citation type="journal article" date="2016" name="Mol. Biol. Evol.">
        <title>Comparative Genomics of Early-Diverging Mushroom-Forming Fungi Provides Insights into the Origins of Lignocellulose Decay Capabilities.</title>
        <authorList>
            <person name="Nagy L.G."/>
            <person name="Riley R."/>
            <person name="Tritt A."/>
            <person name="Adam C."/>
            <person name="Daum C."/>
            <person name="Floudas D."/>
            <person name="Sun H."/>
            <person name="Yadav J.S."/>
            <person name="Pangilinan J."/>
            <person name="Larsson K.H."/>
            <person name="Matsuura K."/>
            <person name="Barry K."/>
            <person name="Labutti K."/>
            <person name="Kuo R."/>
            <person name="Ohm R.A."/>
            <person name="Bhattacharya S.S."/>
            <person name="Shirouzu T."/>
            <person name="Yoshinaga Y."/>
            <person name="Martin F.M."/>
            <person name="Grigoriev I.V."/>
            <person name="Hibbett D.S."/>
        </authorList>
    </citation>
    <scope>NUCLEOTIDE SEQUENCE [LARGE SCALE GENOMIC DNA]</scope>
    <source>
        <strain evidence="2 3">93-53</strain>
    </source>
</reference>
<dbReference type="RefSeq" id="XP_040761386.1">
    <property type="nucleotide sequence ID" value="XM_040902042.1"/>
</dbReference>
<protein>
    <recommendedName>
        <fullName evidence="1">DUF7928 domain-containing protein</fullName>
    </recommendedName>
</protein>
<dbReference type="InParanoid" id="A0A165CX90"/>
<keyword evidence="3" id="KW-1185">Reference proteome</keyword>
<dbReference type="InterPro" id="IPR057688">
    <property type="entry name" value="DUF7928"/>
</dbReference>
<gene>
    <name evidence="2" type="ORF">LAESUDRAFT_329638</name>
</gene>
<evidence type="ECO:0000313" key="3">
    <source>
        <dbReference type="Proteomes" id="UP000076871"/>
    </source>
</evidence>
<name>A0A165CX90_9APHY</name>
<dbReference type="AlphaFoldDB" id="A0A165CX90"/>
<feature type="domain" description="DUF7928" evidence="1">
    <location>
        <begin position="33"/>
        <end position="140"/>
    </location>
</feature>
<evidence type="ECO:0000313" key="2">
    <source>
        <dbReference type="EMBL" id="KZT03646.1"/>
    </source>
</evidence>
<dbReference type="EMBL" id="KV427642">
    <property type="protein sequence ID" value="KZT03646.1"/>
    <property type="molecule type" value="Genomic_DNA"/>
</dbReference>